<dbReference type="PROSITE" id="PS00523">
    <property type="entry name" value="SULFATASE_1"/>
    <property type="match status" value="1"/>
</dbReference>
<evidence type="ECO:0000256" key="2">
    <source>
        <dbReference type="ARBA" id="ARBA00022723"/>
    </source>
</evidence>
<proteinExistence type="inferred from homology"/>
<evidence type="ECO:0000256" key="3">
    <source>
        <dbReference type="ARBA" id="ARBA00022801"/>
    </source>
</evidence>
<dbReference type="Gene3D" id="3.40.720.10">
    <property type="entry name" value="Alkaline Phosphatase, subunit A"/>
    <property type="match status" value="1"/>
</dbReference>
<dbReference type="EMBL" id="JBHTAI010000011">
    <property type="protein sequence ID" value="MFC7150636.1"/>
    <property type="molecule type" value="Genomic_DNA"/>
</dbReference>
<evidence type="ECO:0000259" key="4">
    <source>
        <dbReference type="Pfam" id="PF00884"/>
    </source>
</evidence>
<dbReference type="Proteomes" id="UP001596378">
    <property type="component" value="Unassembled WGS sequence"/>
</dbReference>
<keyword evidence="3" id="KW-0378">Hydrolase</keyword>
<organism evidence="5 6">
    <name type="scientific">Cohnella cellulosilytica</name>
    <dbReference type="NCBI Taxonomy" id="986710"/>
    <lineage>
        <taxon>Bacteria</taxon>
        <taxon>Bacillati</taxon>
        <taxon>Bacillota</taxon>
        <taxon>Bacilli</taxon>
        <taxon>Bacillales</taxon>
        <taxon>Paenibacillaceae</taxon>
        <taxon>Cohnella</taxon>
    </lineage>
</organism>
<keyword evidence="6" id="KW-1185">Reference proteome</keyword>
<evidence type="ECO:0000313" key="6">
    <source>
        <dbReference type="Proteomes" id="UP001596378"/>
    </source>
</evidence>
<reference evidence="6" key="1">
    <citation type="journal article" date="2019" name="Int. J. Syst. Evol. Microbiol.">
        <title>The Global Catalogue of Microorganisms (GCM) 10K type strain sequencing project: providing services to taxonomists for standard genome sequencing and annotation.</title>
        <authorList>
            <consortium name="The Broad Institute Genomics Platform"/>
            <consortium name="The Broad Institute Genome Sequencing Center for Infectious Disease"/>
            <person name="Wu L."/>
            <person name="Ma J."/>
        </authorList>
    </citation>
    <scope>NUCLEOTIDE SEQUENCE [LARGE SCALE GENOMIC DNA]</scope>
    <source>
        <strain evidence="6">KCTC 12907</strain>
    </source>
</reference>
<dbReference type="PANTHER" id="PTHR45953">
    <property type="entry name" value="IDURONATE 2-SULFATASE"/>
    <property type="match status" value="1"/>
</dbReference>
<evidence type="ECO:0000313" key="5">
    <source>
        <dbReference type="EMBL" id="MFC7150636.1"/>
    </source>
</evidence>
<dbReference type="InterPro" id="IPR024607">
    <property type="entry name" value="Sulfatase_CS"/>
</dbReference>
<keyword evidence="2" id="KW-0479">Metal-binding</keyword>
<dbReference type="SUPFAM" id="SSF53649">
    <property type="entry name" value="Alkaline phosphatase-like"/>
    <property type="match status" value="1"/>
</dbReference>
<dbReference type="Pfam" id="PF00884">
    <property type="entry name" value="Sulfatase"/>
    <property type="match status" value="1"/>
</dbReference>
<evidence type="ECO:0000256" key="1">
    <source>
        <dbReference type="ARBA" id="ARBA00008779"/>
    </source>
</evidence>
<gene>
    <name evidence="5" type="ORF">ACFQMJ_19055</name>
</gene>
<accession>A0ABW2FBJ1</accession>
<name>A0ABW2FBJ1_9BACL</name>
<comment type="caution">
    <text evidence="5">The sequence shown here is derived from an EMBL/GenBank/DDBJ whole genome shotgun (WGS) entry which is preliminary data.</text>
</comment>
<comment type="similarity">
    <text evidence="1">Belongs to the sulfatase family.</text>
</comment>
<dbReference type="InterPro" id="IPR017850">
    <property type="entry name" value="Alkaline_phosphatase_core_sf"/>
</dbReference>
<dbReference type="InterPro" id="IPR000917">
    <property type="entry name" value="Sulfatase_N"/>
</dbReference>
<protein>
    <submittedName>
        <fullName evidence="5">Sulfatase</fullName>
    </submittedName>
</protein>
<sequence length="483" mass="54440">MKAVRPPNILWICTDQQRFDTTGCYGNRFVRTPHIDRLAEQGTLFENAFCQSPVCTPSRASFLTGRYPRTTRCRQNGQNLPENERLVTRLLADAGYRCGLAGKLHVSACDPSVAPDGEPRMDDGYETFHWSHHPEDDWPSNEYARWLESSGFVREPQSAPESPYVRCGPDAPYSQTAWCADMAIGFIESRAGADRPWLCSVNMFDPHHPFDPPARHLQRYLDRLELIPLPNFEAGELDAKSYFQQYDHHGAYGDSGSYPYSKMSDTDHRLIRAAYWAMVEAIDEQVGRMIETLERTGERDNTMVIFMSDHGEMLGDHGIYLKGPHFYEPAVHVPLIVSYPGVWPQGRRCSGLVELTDLAPTLLEAAGLPIHPGMQGSSLLPLLQGTAAGHPHRASVYCEFYNANAKQGGVGGFATMVRTERYKLVRYHGRDEGELYDLAADPDERNNLWSRSDAADVRSDLLILLSDRMAETVDPLPERLSMW</sequence>
<dbReference type="PANTHER" id="PTHR45953:SF1">
    <property type="entry name" value="IDURONATE 2-SULFATASE"/>
    <property type="match status" value="1"/>
</dbReference>
<feature type="domain" description="Sulfatase N-terminal" evidence="4">
    <location>
        <begin position="7"/>
        <end position="367"/>
    </location>
</feature>